<proteinExistence type="predicted"/>
<evidence type="ECO:0000313" key="1">
    <source>
        <dbReference type="EMBL" id="OWK46890.1"/>
    </source>
</evidence>
<name>A0A225DZF2_9BACT</name>
<sequence length="119" mass="13996">MPGQEFPEKWPNGMTVLCRSYLFGIIPLGTRTLLFERIDHASYTIQTRECDHLVRRWDHLIRVESIAPGRCRYSDEIEIEAGGFTPVVWLFALTLYRHRQNRWRAIARRLQSNRPRAGG</sequence>
<dbReference type="EMBL" id="NIDE01000001">
    <property type="protein sequence ID" value="OWK46890.1"/>
    <property type="molecule type" value="Genomic_DNA"/>
</dbReference>
<dbReference type="Proteomes" id="UP000214646">
    <property type="component" value="Unassembled WGS sequence"/>
</dbReference>
<gene>
    <name evidence="1" type="ORF">FRUB_00589</name>
</gene>
<reference evidence="2" key="1">
    <citation type="submission" date="2017-06" db="EMBL/GenBank/DDBJ databases">
        <title>Genome analysis of Fimbriiglobus ruber SP5, the first member of the order Planctomycetales with confirmed chitinolytic capability.</title>
        <authorList>
            <person name="Ravin N.V."/>
            <person name="Rakitin A.L."/>
            <person name="Ivanova A.A."/>
            <person name="Beletsky A.V."/>
            <person name="Kulichevskaya I.S."/>
            <person name="Mardanov A.V."/>
            <person name="Dedysh S.N."/>
        </authorList>
    </citation>
    <scope>NUCLEOTIDE SEQUENCE [LARGE SCALE GENOMIC DNA]</scope>
    <source>
        <strain evidence="2">SP5</strain>
    </source>
</reference>
<evidence type="ECO:0000313" key="2">
    <source>
        <dbReference type="Proteomes" id="UP000214646"/>
    </source>
</evidence>
<organism evidence="1 2">
    <name type="scientific">Fimbriiglobus ruber</name>
    <dbReference type="NCBI Taxonomy" id="1908690"/>
    <lineage>
        <taxon>Bacteria</taxon>
        <taxon>Pseudomonadati</taxon>
        <taxon>Planctomycetota</taxon>
        <taxon>Planctomycetia</taxon>
        <taxon>Gemmatales</taxon>
        <taxon>Gemmataceae</taxon>
        <taxon>Fimbriiglobus</taxon>
    </lineage>
</organism>
<accession>A0A225DZF2</accession>
<dbReference type="AlphaFoldDB" id="A0A225DZF2"/>
<protein>
    <submittedName>
        <fullName evidence="1">Uncharacterized protein</fullName>
    </submittedName>
</protein>
<comment type="caution">
    <text evidence="1">The sequence shown here is derived from an EMBL/GenBank/DDBJ whole genome shotgun (WGS) entry which is preliminary data.</text>
</comment>
<keyword evidence="2" id="KW-1185">Reference proteome</keyword>